<dbReference type="InterPro" id="IPR027256">
    <property type="entry name" value="P-typ_ATPase_IB"/>
</dbReference>
<dbReference type="GO" id="GO:0043682">
    <property type="term" value="F:P-type divalent copper transporter activity"/>
    <property type="evidence" value="ECO:0007669"/>
    <property type="project" value="TreeGrafter"/>
</dbReference>
<dbReference type="Pfam" id="PF00122">
    <property type="entry name" value="E1-E2_ATPase"/>
    <property type="match status" value="1"/>
</dbReference>
<dbReference type="GO" id="GO:0016020">
    <property type="term" value="C:membrane"/>
    <property type="evidence" value="ECO:0007669"/>
    <property type="project" value="InterPro"/>
</dbReference>
<dbReference type="InterPro" id="IPR023214">
    <property type="entry name" value="HAD_sf"/>
</dbReference>
<dbReference type="PROSITE" id="PS01229">
    <property type="entry name" value="COF_2"/>
    <property type="match status" value="1"/>
</dbReference>
<dbReference type="Pfam" id="PF00403">
    <property type="entry name" value="HMA"/>
    <property type="match status" value="1"/>
</dbReference>
<sequence>MTDNSCTLCDLPVGTAPVESDGGEQFCCRGCLGVYQTLEDRDDLSADDDVEAIQATLEADDDVPEAYETTFLRIDGMHCTTCETFIEGRASQDDGVASVDASYITDTVRIAHDPETVDEPSLRDQLTGLGYRAYARDDPMGERQAKDDILMRLIVGVLFGMAVMMMYLAVVYPTYFDGGLYYPAGQAEMLEEMIASTSASYFFVAMGVLTSIVLFYTGGPILKGAYVSLEMRQPNMDLLVALAAGAAWAYSTFAIFVGESHIYYDVTVGIIVVVTAGSYYENDIKGRATEKLADLTEAQVEKARRYDGTGATDMVSVDAVAPGDRLLVKNGERIPVDGTVSEGDGTVDEAVVTGESRPVPKREGDTVVGGSLLAEGSLVVEVGESADSSIGRITDMVWDLQSANHGVQQLADRLATVFVPVVLVFAVVVAVVHAGLGATPSETLLVALTVLIVSCPCALGLATPLAIASSVREALERGIVVFDETIFERLRDVDTVVFDKTGTLTTGEMRVVDTTGDEHTLERAALLETRSSHPIAEAIADAYGTDEVAPDGGVVESAEADDSRQGRVSAFESYPTGVGGTVDGTDVLVGHPDLFAERGWTVPQRFTEPLDDARADGHVPVVVGEDGTATGVVVVGDSPRENWNTTVERLDERGVEVAILTGDDERATTRFSDHPGVDHVFAGVPPEGKAETVRQLGAGKQTVMVGDGTNDAPALAQADLGIALGSGTALAADAADVAIVTDDLDSLETVFELARGANRRVKQNIGWALCYNAVAIPLAVTGIINPLFAAVAMGTSSLLVVTNSSRELLSS</sequence>
<dbReference type="PANTHER" id="PTHR43520:SF8">
    <property type="entry name" value="P-TYPE CU(+) TRANSPORTER"/>
    <property type="match status" value="1"/>
</dbReference>
<feature type="transmembrane region" description="Helical" evidence="10">
    <location>
        <begin position="193"/>
        <end position="217"/>
    </location>
</feature>
<comment type="subcellular location">
    <subcellularLocation>
        <location evidence="1">Endomembrane system</location>
        <topology evidence="1">Multi-pass membrane protein</topology>
    </subcellularLocation>
</comment>
<evidence type="ECO:0000256" key="6">
    <source>
        <dbReference type="ARBA" id="ARBA00022840"/>
    </source>
</evidence>
<evidence type="ECO:0000313" key="12">
    <source>
        <dbReference type="EMBL" id="SDJ35217.1"/>
    </source>
</evidence>
<dbReference type="PRINTS" id="PR00120">
    <property type="entry name" value="HATPASE"/>
</dbReference>
<reference evidence="12 13" key="1">
    <citation type="submission" date="2016-10" db="EMBL/GenBank/DDBJ databases">
        <authorList>
            <person name="de Groot N.N."/>
        </authorList>
    </citation>
    <scope>NUCLEOTIDE SEQUENCE [LARGE SCALE GENOMIC DNA]</scope>
    <source>
        <strain evidence="12 13">IBRC-M10015</strain>
    </source>
</reference>
<keyword evidence="3 10" id="KW-0812">Transmembrane</keyword>
<dbReference type="STRING" id="890420.SAMN05216226_102262"/>
<organism evidence="12 13">
    <name type="scientific">Halovenus aranensis</name>
    <dbReference type="NCBI Taxonomy" id="890420"/>
    <lineage>
        <taxon>Archaea</taxon>
        <taxon>Methanobacteriati</taxon>
        <taxon>Methanobacteriota</taxon>
        <taxon>Stenosarchaea group</taxon>
        <taxon>Halobacteria</taxon>
        <taxon>Halobacteriales</taxon>
        <taxon>Haloarculaceae</taxon>
        <taxon>Halovenus</taxon>
    </lineage>
</organism>
<dbReference type="SUPFAM" id="SSF55008">
    <property type="entry name" value="HMA, heavy metal-associated domain"/>
    <property type="match status" value="1"/>
</dbReference>
<dbReference type="InterPro" id="IPR018303">
    <property type="entry name" value="ATPase_P-typ_P_site"/>
</dbReference>
<evidence type="ECO:0000256" key="4">
    <source>
        <dbReference type="ARBA" id="ARBA00022723"/>
    </source>
</evidence>
<dbReference type="SUPFAM" id="SSF56784">
    <property type="entry name" value="HAD-like"/>
    <property type="match status" value="1"/>
</dbReference>
<comment type="similarity">
    <text evidence="2">Belongs to the cation transport ATPase (P-type) (TC 3.A.3) family. Type IB subfamily.</text>
</comment>
<dbReference type="Gene3D" id="3.40.1110.10">
    <property type="entry name" value="Calcium-transporting ATPase, cytoplasmic domain N"/>
    <property type="match status" value="1"/>
</dbReference>
<feature type="transmembrane region" description="Helical" evidence="10">
    <location>
        <begin position="769"/>
        <end position="793"/>
    </location>
</feature>
<name>A0A1G8T197_9EURY</name>
<feature type="transmembrane region" description="Helical" evidence="10">
    <location>
        <begin position="238"/>
        <end position="256"/>
    </location>
</feature>
<proteinExistence type="inferred from homology"/>
<protein>
    <submittedName>
        <fullName evidence="12">Cu2+-exporting ATPase</fullName>
    </submittedName>
</protein>
<dbReference type="InterPro" id="IPR023299">
    <property type="entry name" value="ATPase_P-typ_cyto_dom_N"/>
</dbReference>
<keyword evidence="4" id="KW-0479">Metal-binding</keyword>
<dbReference type="GO" id="GO:0005524">
    <property type="term" value="F:ATP binding"/>
    <property type="evidence" value="ECO:0007669"/>
    <property type="project" value="UniProtKB-KW"/>
</dbReference>
<dbReference type="GO" id="GO:0055070">
    <property type="term" value="P:copper ion homeostasis"/>
    <property type="evidence" value="ECO:0007669"/>
    <property type="project" value="TreeGrafter"/>
</dbReference>
<dbReference type="Gene3D" id="3.40.50.1000">
    <property type="entry name" value="HAD superfamily/HAD-like"/>
    <property type="match status" value="1"/>
</dbReference>
<dbReference type="Proteomes" id="UP000198856">
    <property type="component" value="Unassembled WGS sequence"/>
</dbReference>
<dbReference type="InterPro" id="IPR008250">
    <property type="entry name" value="ATPase_P-typ_transduc_dom_A_sf"/>
</dbReference>
<dbReference type="InterPro" id="IPR036412">
    <property type="entry name" value="HAD-like_sf"/>
</dbReference>
<keyword evidence="6" id="KW-0067">ATP-binding</keyword>
<dbReference type="InterPro" id="IPR006121">
    <property type="entry name" value="HMA_dom"/>
</dbReference>
<dbReference type="AlphaFoldDB" id="A0A1G8T197"/>
<dbReference type="GO" id="GO:0016887">
    <property type="term" value="F:ATP hydrolysis activity"/>
    <property type="evidence" value="ECO:0007669"/>
    <property type="project" value="InterPro"/>
</dbReference>
<evidence type="ECO:0000256" key="2">
    <source>
        <dbReference type="ARBA" id="ARBA00006024"/>
    </source>
</evidence>
<dbReference type="InterPro" id="IPR001757">
    <property type="entry name" value="P_typ_ATPase"/>
</dbReference>
<dbReference type="NCBIfam" id="TIGR01525">
    <property type="entry name" value="ATPase-IB_hvy"/>
    <property type="match status" value="1"/>
</dbReference>
<evidence type="ECO:0000256" key="7">
    <source>
        <dbReference type="ARBA" id="ARBA00022967"/>
    </source>
</evidence>
<dbReference type="Gene3D" id="3.30.70.100">
    <property type="match status" value="1"/>
</dbReference>
<dbReference type="SUPFAM" id="SSF81653">
    <property type="entry name" value="Calcium ATPase, transduction domain A"/>
    <property type="match status" value="1"/>
</dbReference>
<dbReference type="SFLD" id="SFLDG00002">
    <property type="entry name" value="C1.7:_P-type_atpase_like"/>
    <property type="match status" value="1"/>
</dbReference>
<feature type="transmembrane region" description="Helical" evidence="10">
    <location>
        <begin position="444"/>
        <end position="467"/>
    </location>
</feature>
<dbReference type="SUPFAM" id="SSF81665">
    <property type="entry name" value="Calcium ATPase, transmembrane domain M"/>
    <property type="match status" value="1"/>
</dbReference>
<evidence type="ECO:0000259" key="11">
    <source>
        <dbReference type="PROSITE" id="PS50846"/>
    </source>
</evidence>
<evidence type="ECO:0000256" key="10">
    <source>
        <dbReference type="SAM" id="Phobius"/>
    </source>
</evidence>
<feature type="domain" description="HMA" evidence="11">
    <location>
        <begin position="68"/>
        <end position="134"/>
    </location>
</feature>
<keyword evidence="5" id="KW-0547">Nucleotide-binding</keyword>
<dbReference type="InterPro" id="IPR036163">
    <property type="entry name" value="HMA_dom_sf"/>
</dbReference>
<dbReference type="EMBL" id="FNFC01000002">
    <property type="protein sequence ID" value="SDJ35217.1"/>
    <property type="molecule type" value="Genomic_DNA"/>
</dbReference>
<evidence type="ECO:0000313" key="13">
    <source>
        <dbReference type="Proteomes" id="UP000198856"/>
    </source>
</evidence>
<evidence type="ECO:0000256" key="5">
    <source>
        <dbReference type="ARBA" id="ARBA00022741"/>
    </source>
</evidence>
<dbReference type="OrthoDB" id="8588at2157"/>
<dbReference type="SFLD" id="SFLDS00003">
    <property type="entry name" value="Haloacid_Dehalogenase"/>
    <property type="match status" value="1"/>
</dbReference>
<dbReference type="PROSITE" id="PS00154">
    <property type="entry name" value="ATPASE_E1_E2"/>
    <property type="match status" value="1"/>
</dbReference>
<evidence type="ECO:0000256" key="3">
    <source>
        <dbReference type="ARBA" id="ARBA00022692"/>
    </source>
</evidence>
<feature type="transmembrane region" description="Helical" evidence="10">
    <location>
        <begin position="262"/>
        <end position="280"/>
    </location>
</feature>
<dbReference type="RefSeq" id="WP_092699331.1">
    <property type="nucleotide sequence ID" value="NZ_FNFC01000002.1"/>
</dbReference>
<dbReference type="Pfam" id="PF00702">
    <property type="entry name" value="Hydrolase"/>
    <property type="match status" value="1"/>
</dbReference>
<dbReference type="NCBIfam" id="TIGR01494">
    <property type="entry name" value="ATPase_P-type"/>
    <property type="match status" value="2"/>
</dbReference>
<feature type="transmembrane region" description="Helical" evidence="10">
    <location>
        <begin position="414"/>
        <end position="438"/>
    </location>
</feature>
<dbReference type="GO" id="GO:0012505">
    <property type="term" value="C:endomembrane system"/>
    <property type="evidence" value="ECO:0007669"/>
    <property type="project" value="UniProtKB-SubCell"/>
</dbReference>
<dbReference type="InterPro" id="IPR044492">
    <property type="entry name" value="P_typ_ATPase_HD_dom"/>
</dbReference>
<gene>
    <name evidence="12" type="ORF">SAMN05216226_102262</name>
</gene>
<evidence type="ECO:0000256" key="9">
    <source>
        <dbReference type="ARBA" id="ARBA00023136"/>
    </source>
</evidence>
<dbReference type="InterPro" id="IPR023298">
    <property type="entry name" value="ATPase_P-typ_TM_dom_sf"/>
</dbReference>
<dbReference type="CDD" id="cd00371">
    <property type="entry name" value="HMA"/>
    <property type="match status" value="1"/>
</dbReference>
<feature type="transmembrane region" description="Helical" evidence="10">
    <location>
        <begin position="149"/>
        <end position="173"/>
    </location>
</feature>
<dbReference type="InterPro" id="IPR059000">
    <property type="entry name" value="ATPase_P-type_domA"/>
</dbReference>
<dbReference type="PROSITE" id="PS50846">
    <property type="entry name" value="HMA_2"/>
    <property type="match status" value="1"/>
</dbReference>
<evidence type="ECO:0000256" key="8">
    <source>
        <dbReference type="ARBA" id="ARBA00022989"/>
    </source>
</evidence>
<dbReference type="Gene3D" id="2.70.150.10">
    <property type="entry name" value="Calcium-transporting ATPase, cytoplasmic transduction domain A"/>
    <property type="match status" value="1"/>
</dbReference>
<keyword evidence="9 10" id="KW-0472">Membrane</keyword>
<dbReference type="SFLD" id="SFLDF00027">
    <property type="entry name" value="p-type_atpase"/>
    <property type="match status" value="1"/>
</dbReference>
<evidence type="ECO:0000256" key="1">
    <source>
        <dbReference type="ARBA" id="ARBA00004127"/>
    </source>
</evidence>
<dbReference type="PRINTS" id="PR00119">
    <property type="entry name" value="CATATPASE"/>
</dbReference>
<accession>A0A1G8T197</accession>
<dbReference type="GO" id="GO:0005507">
    <property type="term" value="F:copper ion binding"/>
    <property type="evidence" value="ECO:0007669"/>
    <property type="project" value="TreeGrafter"/>
</dbReference>
<keyword evidence="8 10" id="KW-1133">Transmembrane helix</keyword>
<dbReference type="PANTHER" id="PTHR43520">
    <property type="entry name" value="ATP7, ISOFORM B"/>
    <property type="match status" value="1"/>
</dbReference>
<keyword evidence="7" id="KW-1278">Translocase</keyword>
<keyword evidence="13" id="KW-1185">Reference proteome</keyword>